<keyword evidence="2" id="KW-1185">Reference proteome</keyword>
<reference evidence="1 2" key="1">
    <citation type="submission" date="2016-11" db="EMBL/GenBank/DDBJ databases">
        <authorList>
            <person name="Varghese N."/>
            <person name="Submissions S."/>
        </authorList>
    </citation>
    <scope>NUCLEOTIDE SEQUENCE [LARGE SCALE GENOMIC DNA]</scope>
    <source>
        <strain evidence="1 2">DSM 21988</strain>
    </source>
</reference>
<accession>A0ABY1IQV3</accession>
<name>A0ABY1IQV3_9HYPH</name>
<proteinExistence type="predicted"/>
<evidence type="ECO:0000313" key="2">
    <source>
        <dbReference type="Proteomes" id="UP000184290"/>
    </source>
</evidence>
<organism evidence="1 2">
    <name type="scientific">Aureimonas altamirensis DSM 21988</name>
    <dbReference type="NCBI Taxonomy" id="1121026"/>
    <lineage>
        <taxon>Bacteria</taxon>
        <taxon>Pseudomonadati</taxon>
        <taxon>Pseudomonadota</taxon>
        <taxon>Alphaproteobacteria</taxon>
        <taxon>Hyphomicrobiales</taxon>
        <taxon>Aurantimonadaceae</taxon>
        <taxon>Aureimonas</taxon>
    </lineage>
</organism>
<dbReference type="EMBL" id="FQZC01000005">
    <property type="protein sequence ID" value="SHJ95242.1"/>
    <property type="molecule type" value="Genomic_DNA"/>
</dbReference>
<evidence type="ECO:0000313" key="1">
    <source>
        <dbReference type="EMBL" id="SHJ95242.1"/>
    </source>
</evidence>
<comment type="caution">
    <text evidence="1">The sequence shown here is derived from an EMBL/GenBank/DDBJ whole genome shotgun (WGS) entry which is preliminary data.</text>
</comment>
<protein>
    <submittedName>
        <fullName evidence="1">Phage portal protein, lambda family</fullName>
    </submittedName>
</protein>
<sequence length="82" mass="9611">MTSDRVVPLSLKGIELDHHVYCFDKRIISGIEIDDDDRTVAIWVLPYHPHDMHVMSRWKPSVRTPIRHQSGVACRTFRLMPM</sequence>
<dbReference type="Proteomes" id="UP000184290">
    <property type="component" value="Unassembled WGS sequence"/>
</dbReference>
<gene>
    <name evidence="1" type="ORF">SAMN02745911_3799</name>
</gene>